<evidence type="ECO:0000313" key="1">
    <source>
        <dbReference type="EMBL" id="AZN72676.1"/>
    </source>
</evidence>
<sequence length="134" mass="14537">MATNEARLAKGLSQDEQTFIDTDWAYQGRTAQHPPDGDWRTWLLMGGRGSGKTRAGSEWVQGMASSTGRQANGTGATRPEMRIALVGETLGDAREVMIDGVSGIARIARDDRPRFEASRRRLVWASGGGADFLV</sequence>
<dbReference type="Proteomes" id="UP000268192">
    <property type="component" value="Chromosome"/>
</dbReference>
<organism evidence="1 2">
    <name type="scientific">Georhizobium profundi</name>
    <dbReference type="NCBI Taxonomy" id="2341112"/>
    <lineage>
        <taxon>Bacteria</taxon>
        <taxon>Pseudomonadati</taxon>
        <taxon>Pseudomonadota</taxon>
        <taxon>Alphaproteobacteria</taxon>
        <taxon>Hyphomicrobiales</taxon>
        <taxon>Rhizobiaceae</taxon>
        <taxon>Georhizobium</taxon>
    </lineage>
</organism>
<dbReference type="KEGG" id="abaw:D5400_16600"/>
<evidence type="ECO:0000313" key="2">
    <source>
        <dbReference type="Proteomes" id="UP000268192"/>
    </source>
</evidence>
<dbReference type="Pfam" id="PF03237">
    <property type="entry name" value="Terminase_6N"/>
    <property type="match status" value="1"/>
</dbReference>
<dbReference type="EMBL" id="CP032509">
    <property type="protein sequence ID" value="AZN72676.1"/>
    <property type="molecule type" value="Genomic_DNA"/>
</dbReference>
<accession>A0A3Q8XQI0</accession>
<dbReference type="OrthoDB" id="4519042at2"/>
<reference evidence="1 2" key="1">
    <citation type="submission" date="2018-09" db="EMBL/GenBank/DDBJ databases">
        <title>Marinorhizobium profundi gen. nov., sp. nov., isolated from a deep-sea sediment sample from the New Britain Trench and proposal of Marinorhizobiaceae fam. nov. in the order Rhizobiales of the class Alphaproteobacteria.</title>
        <authorList>
            <person name="Cao J."/>
        </authorList>
    </citation>
    <scope>NUCLEOTIDE SEQUENCE [LARGE SCALE GENOMIC DNA]</scope>
    <source>
        <strain evidence="1 2">WS11</strain>
    </source>
</reference>
<protein>
    <submittedName>
        <fullName evidence="1">Uncharacterized protein</fullName>
    </submittedName>
</protein>
<keyword evidence="2" id="KW-1185">Reference proteome</keyword>
<proteinExistence type="predicted"/>
<dbReference type="AlphaFoldDB" id="A0A3Q8XQI0"/>
<gene>
    <name evidence="1" type="ORF">D5400_16600</name>
</gene>
<name>A0A3Q8XQI0_9HYPH</name>